<dbReference type="GO" id="GO:0140359">
    <property type="term" value="F:ABC-type transporter activity"/>
    <property type="evidence" value="ECO:0007669"/>
    <property type="project" value="InterPro"/>
</dbReference>
<feature type="transmembrane region" description="Helical" evidence="5">
    <location>
        <begin position="189"/>
        <end position="211"/>
    </location>
</feature>
<dbReference type="AlphaFoldDB" id="A0A932EPJ1"/>
<feature type="transmembrane region" description="Helical" evidence="5">
    <location>
        <begin position="20"/>
        <end position="42"/>
    </location>
</feature>
<evidence type="ECO:0000256" key="5">
    <source>
        <dbReference type="SAM" id="Phobius"/>
    </source>
</evidence>
<evidence type="ECO:0000256" key="2">
    <source>
        <dbReference type="ARBA" id="ARBA00022692"/>
    </source>
</evidence>
<gene>
    <name evidence="7" type="ORF">HYX28_05620</name>
</gene>
<feature type="transmembrane region" description="Helical" evidence="5">
    <location>
        <begin position="318"/>
        <end position="338"/>
    </location>
</feature>
<evidence type="ECO:0000256" key="3">
    <source>
        <dbReference type="ARBA" id="ARBA00022989"/>
    </source>
</evidence>
<sequence>MHNVFIIIRREYIERVRTKAFWIMTMLVPALMAGITILPAKLMMTQAGEKKKLAVVSSDRGYGETLEKSLADLSKDVGRNQYTVEIVTPGTPEQEKQLYDRVARGELDGYLWATDDALASKKLVYKARTTTDMLEGGPLMRAAQAARLEQQLAAAGMNAEKVHELLNEKLEVETERVAAGKSTKASGRAAFFATFALVMTLYMSIILHGVAVMRSVLEEKTSRIVEVLLASVTPKELMAGKIIGVGAVGLTQLALWYAAGFVFVGPGLLAARGVMGPIEIPPVALAMFPVFFLLGYFLYASLWAMLGAMSNSEQEAQQMQFFVMLPLILSTVLMGPAITSPNSTMVAAFSLFPFCTPLLMYVRIAAGEVPVWQLALSIVLMVAAVYVVLVVASRIYRVGILMYGKRPTLPELIKWFKYA</sequence>
<name>A0A932EPJ1_9BACT</name>
<keyword evidence="4 5" id="KW-0472">Membrane</keyword>
<feature type="transmembrane region" description="Helical" evidence="5">
    <location>
        <begin position="372"/>
        <end position="396"/>
    </location>
</feature>
<dbReference type="InterPro" id="IPR013525">
    <property type="entry name" value="ABC2_TM"/>
</dbReference>
<evidence type="ECO:0000256" key="1">
    <source>
        <dbReference type="ARBA" id="ARBA00004141"/>
    </source>
</evidence>
<proteinExistence type="predicted"/>
<feature type="transmembrane region" description="Helical" evidence="5">
    <location>
        <begin position="345"/>
        <end position="366"/>
    </location>
</feature>
<keyword evidence="2 5" id="KW-0812">Transmembrane</keyword>
<dbReference type="PANTHER" id="PTHR43471:SF3">
    <property type="entry name" value="ABC TRANSPORTER PERMEASE PROTEIN NATB"/>
    <property type="match status" value="1"/>
</dbReference>
<dbReference type="EMBL" id="JACPNR010000006">
    <property type="protein sequence ID" value="MBI2678239.1"/>
    <property type="molecule type" value="Genomic_DNA"/>
</dbReference>
<dbReference type="GO" id="GO:0016020">
    <property type="term" value="C:membrane"/>
    <property type="evidence" value="ECO:0007669"/>
    <property type="project" value="UniProtKB-SubCell"/>
</dbReference>
<protein>
    <submittedName>
        <fullName evidence="7">ABC transporter permease</fullName>
    </submittedName>
</protein>
<feature type="transmembrane region" description="Helical" evidence="5">
    <location>
        <begin position="283"/>
        <end position="306"/>
    </location>
</feature>
<dbReference type="PANTHER" id="PTHR43471">
    <property type="entry name" value="ABC TRANSPORTER PERMEASE"/>
    <property type="match status" value="1"/>
</dbReference>
<evidence type="ECO:0000256" key="4">
    <source>
        <dbReference type="ARBA" id="ARBA00023136"/>
    </source>
</evidence>
<comment type="caution">
    <text evidence="7">The sequence shown here is derived from an EMBL/GenBank/DDBJ whole genome shotgun (WGS) entry which is preliminary data.</text>
</comment>
<organism evidence="7 8">
    <name type="scientific">Candidatus Korobacter versatilis</name>
    <dbReference type="NCBI Taxonomy" id="658062"/>
    <lineage>
        <taxon>Bacteria</taxon>
        <taxon>Pseudomonadati</taxon>
        <taxon>Acidobacteriota</taxon>
        <taxon>Terriglobia</taxon>
        <taxon>Terriglobales</taxon>
        <taxon>Candidatus Korobacteraceae</taxon>
        <taxon>Candidatus Korobacter</taxon>
    </lineage>
</organism>
<comment type="subcellular location">
    <subcellularLocation>
        <location evidence="1">Membrane</location>
        <topology evidence="1">Multi-pass membrane protein</topology>
    </subcellularLocation>
</comment>
<evidence type="ECO:0000313" key="7">
    <source>
        <dbReference type="EMBL" id="MBI2678239.1"/>
    </source>
</evidence>
<evidence type="ECO:0000259" key="6">
    <source>
        <dbReference type="Pfam" id="PF12698"/>
    </source>
</evidence>
<keyword evidence="3 5" id="KW-1133">Transmembrane helix</keyword>
<accession>A0A932EPJ1</accession>
<evidence type="ECO:0000313" key="8">
    <source>
        <dbReference type="Proteomes" id="UP000779809"/>
    </source>
</evidence>
<dbReference type="Proteomes" id="UP000779809">
    <property type="component" value="Unassembled WGS sequence"/>
</dbReference>
<dbReference type="Pfam" id="PF12698">
    <property type="entry name" value="ABC2_membrane_3"/>
    <property type="match status" value="1"/>
</dbReference>
<reference evidence="7" key="1">
    <citation type="submission" date="2020-07" db="EMBL/GenBank/DDBJ databases">
        <title>Huge and variable diversity of episymbiotic CPR bacteria and DPANN archaea in groundwater ecosystems.</title>
        <authorList>
            <person name="He C.Y."/>
            <person name="Keren R."/>
            <person name="Whittaker M."/>
            <person name="Farag I.F."/>
            <person name="Doudna J."/>
            <person name="Cate J.H.D."/>
            <person name="Banfield J.F."/>
        </authorList>
    </citation>
    <scope>NUCLEOTIDE SEQUENCE</scope>
    <source>
        <strain evidence="7">NC_groundwater_580_Pr5_B-0.1um_64_19</strain>
    </source>
</reference>
<feature type="domain" description="ABC-2 type transporter transmembrane" evidence="6">
    <location>
        <begin position="19"/>
        <end position="392"/>
    </location>
</feature>